<organism evidence="1 2">
    <name type="scientific">Terfezia boudieri ATCC MYA-4762</name>
    <dbReference type="NCBI Taxonomy" id="1051890"/>
    <lineage>
        <taxon>Eukaryota</taxon>
        <taxon>Fungi</taxon>
        <taxon>Dikarya</taxon>
        <taxon>Ascomycota</taxon>
        <taxon>Pezizomycotina</taxon>
        <taxon>Pezizomycetes</taxon>
        <taxon>Pezizales</taxon>
        <taxon>Pezizaceae</taxon>
        <taxon>Terfezia</taxon>
    </lineage>
</organism>
<dbReference type="EMBL" id="ML121619">
    <property type="protein sequence ID" value="RPB18620.1"/>
    <property type="molecule type" value="Genomic_DNA"/>
</dbReference>
<sequence>MLYKNVRPLKSLHQIAVFPPSLFPPSSLPSSLFAVHLAGKKKYLKLLHTSTTPAVIPSASTAPSPASSPPASPAAILTVSQHAILISPHTRCSIGDPSEGCLPKLHPNPMGSVWAALPLGYTNIHPPHPYGSLPSTHFSFLASSFPPLPSPYFLKALCSLISKPPSSRKDTDNQAFGVQLLATQS</sequence>
<protein>
    <submittedName>
        <fullName evidence="1">Uncharacterized protein</fullName>
    </submittedName>
</protein>
<keyword evidence="2" id="KW-1185">Reference proteome</keyword>
<dbReference type="InParanoid" id="A0A3N4L6U4"/>
<gene>
    <name evidence="1" type="ORF">L211DRAFT_719115</name>
</gene>
<name>A0A3N4L6U4_9PEZI</name>
<accession>A0A3N4L6U4</accession>
<dbReference type="Proteomes" id="UP000267821">
    <property type="component" value="Unassembled WGS sequence"/>
</dbReference>
<proteinExistence type="predicted"/>
<evidence type="ECO:0000313" key="2">
    <source>
        <dbReference type="Proteomes" id="UP000267821"/>
    </source>
</evidence>
<evidence type="ECO:0000313" key="1">
    <source>
        <dbReference type="EMBL" id="RPB18620.1"/>
    </source>
</evidence>
<reference evidence="1 2" key="1">
    <citation type="journal article" date="2018" name="Nat. Ecol. Evol.">
        <title>Pezizomycetes genomes reveal the molecular basis of ectomycorrhizal truffle lifestyle.</title>
        <authorList>
            <person name="Murat C."/>
            <person name="Payen T."/>
            <person name="Noel B."/>
            <person name="Kuo A."/>
            <person name="Morin E."/>
            <person name="Chen J."/>
            <person name="Kohler A."/>
            <person name="Krizsan K."/>
            <person name="Balestrini R."/>
            <person name="Da Silva C."/>
            <person name="Montanini B."/>
            <person name="Hainaut M."/>
            <person name="Levati E."/>
            <person name="Barry K.W."/>
            <person name="Belfiori B."/>
            <person name="Cichocki N."/>
            <person name="Clum A."/>
            <person name="Dockter R.B."/>
            <person name="Fauchery L."/>
            <person name="Guy J."/>
            <person name="Iotti M."/>
            <person name="Le Tacon F."/>
            <person name="Lindquist E.A."/>
            <person name="Lipzen A."/>
            <person name="Malagnac F."/>
            <person name="Mello A."/>
            <person name="Molinier V."/>
            <person name="Miyauchi S."/>
            <person name="Poulain J."/>
            <person name="Riccioni C."/>
            <person name="Rubini A."/>
            <person name="Sitrit Y."/>
            <person name="Splivallo R."/>
            <person name="Traeger S."/>
            <person name="Wang M."/>
            <person name="Zifcakova L."/>
            <person name="Wipf D."/>
            <person name="Zambonelli A."/>
            <person name="Paolocci F."/>
            <person name="Nowrousian M."/>
            <person name="Ottonello S."/>
            <person name="Baldrian P."/>
            <person name="Spatafora J.W."/>
            <person name="Henrissat B."/>
            <person name="Nagy L.G."/>
            <person name="Aury J.M."/>
            <person name="Wincker P."/>
            <person name="Grigoriev I.V."/>
            <person name="Bonfante P."/>
            <person name="Martin F.M."/>
        </authorList>
    </citation>
    <scope>NUCLEOTIDE SEQUENCE [LARGE SCALE GENOMIC DNA]</scope>
    <source>
        <strain evidence="1 2">ATCC MYA-4762</strain>
    </source>
</reference>
<dbReference type="AlphaFoldDB" id="A0A3N4L6U4"/>